<organism evidence="1 2">
    <name type="scientific">Zophobas morio</name>
    <dbReference type="NCBI Taxonomy" id="2755281"/>
    <lineage>
        <taxon>Eukaryota</taxon>
        <taxon>Metazoa</taxon>
        <taxon>Ecdysozoa</taxon>
        <taxon>Arthropoda</taxon>
        <taxon>Hexapoda</taxon>
        <taxon>Insecta</taxon>
        <taxon>Pterygota</taxon>
        <taxon>Neoptera</taxon>
        <taxon>Endopterygota</taxon>
        <taxon>Coleoptera</taxon>
        <taxon>Polyphaga</taxon>
        <taxon>Cucujiformia</taxon>
        <taxon>Tenebrionidae</taxon>
        <taxon>Zophobas</taxon>
    </lineage>
</organism>
<reference evidence="1" key="1">
    <citation type="journal article" date="2023" name="G3 (Bethesda)">
        <title>Whole genome assemblies of Zophobas morio and Tenebrio molitor.</title>
        <authorList>
            <person name="Kaur S."/>
            <person name="Stinson S.A."/>
            <person name="diCenzo G.C."/>
        </authorList>
    </citation>
    <scope>NUCLEOTIDE SEQUENCE</scope>
    <source>
        <strain evidence="1">QUZm001</strain>
    </source>
</reference>
<proteinExistence type="predicted"/>
<dbReference type="AlphaFoldDB" id="A0AA38HPG9"/>
<dbReference type="Proteomes" id="UP001168821">
    <property type="component" value="Unassembled WGS sequence"/>
</dbReference>
<evidence type="ECO:0000313" key="1">
    <source>
        <dbReference type="EMBL" id="KAJ3640317.1"/>
    </source>
</evidence>
<name>A0AA38HPG9_9CUCU</name>
<protein>
    <submittedName>
        <fullName evidence="1">Uncharacterized protein</fullName>
    </submittedName>
</protein>
<gene>
    <name evidence="1" type="ORF">Zmor_003625</name>
</gene>
<dbReference type="EMBL" id="JALNTZ010000010">
    <property type="protein sequence ID" value="KAJ3640317.1"/>
    <property type="molecule type" value="Genomic_DNA"/>
</dbReference>
<evidence type="ECO:0000313" key="2">
    <source>
        <dbReference type="Proteomes" id="UP001168821"/>
    </source>
</evidence>
<accession>A0AA38HPG9</accession>
<comment type="caution">
    <text evidence="1">The sequence shown here is derived from an EMBL/GenBank/DDBJ whole genome shotgun (WGS) entry which is preliminary data.</text>
</comment>
<sequence length="167" mass="19295">MAENWPEEVYKHTNIKVGNPLMADREKDLALVLTQEDTDVPKGICKKAAECYPELLKNAVNEKQLTIIELRHEIKVNDKKKIIERNTYKTNTIKENENDTLNKLIQTKDSMRSQGRTKLTIPKIMGLVEEKVRKMVEIAFRETNIEVTICTQGTGRKQAAEDKERKK</sequence>
<keyword evidence="2" id="KW-1185">Reference proteome</keyword>